<name>A0ACB9LFT0_BAUVA</name>
<dbReference type="EMBL" id="CM039437">
    <property type="protein sequence ID" value="KAI4308485.1"/>
    <property type="molecule type" value="Genomic_DNA"/>
</dbReference>
<evidence type="ECO:0000313" key="1">
    <source>
        <dbReference type="EMBL" id="KAI4308485.1"/>
    </source>
</evidence>
<keyword evidence="2" id="KW-1185">Reference proteome</keyword>
<accession>A0ACB9LFT0</accession>
<protein>
    <submittedName>
        <fullName evidence="1">Uncharacterized protein</fullName>
    </submittedName>
</protein>
<reference evidence="1 2" key="1">
    <citation type="journal article" date="2022" name="DNA Res.">
        <title>Chromosomal-level genome assembly of the orchid tree Bauhinia variegata (Leguminosae; Cercidoideae) supports the allotetraploid origin hypothesis of Bauhinia.</title>
        <authorList>
            <person name="Zhong Y."/>
            <person name="Chen Y."/>
            <person name="Zheng D."/>
            <person name="Pang J."/>
            <person name="Liu Y."/>
            <person name="Luo S."/>
            <person name="Meng S."/>
            <person name="Qian L."/>
            <person name="Wei D."/>
            <person name="Dai S."/>
            <person name="Zhou R."/>
        </authorList>
    </citation>
    <scope>NUCLEOTIDE SEQUENCE [LARGE SCALE GENOMIC DNA]</scope>
    <source>
        <strain evidence="1">BV-YZ2020</strain>
    </source>
</reference>
<proteinExistence type="predicted"/>
<organism evidence="1 2">
    <name type="scientific">Bauhinia variegata</name>
    <name type="common">Purple orchid tree</name>
    <name type="synonym">Phanera variegata</name>
    <dbReference type="NCBI Taxonomy" id="167791"/>
    <lineage>
        <taxon>Eukaryota</taxon>
        <taxon>Viridiplantae</taxon>
        <taxon>Streptophyta</taxon>
        <taxon>Embryophyta</taxon>
        <taxon>Tracheophyta</taxon>
        <taxon>Spermatophyta</taxon>
        <taxon>Magnoliopsida</taxon>
        <taxon>eudicotyledons</taxon>
        <taxon>Gunneridae</taxon>
        <taxon>Pentapetalae</taxon>
        <taxon>rosids</taxon>
        <taxon>fabids</taxon>
        <taxon>Fabales</taxon>
        <taxon>Fabaceae</taxon>
        <taxon>Cercidoideae</taxon>
        <taxon>Cercideae</taxon>
        <taxon>Bauhiniinae</taxon>
        <taxon>Bauhinia</taxon>
    </lineage>
</organism>
<comment type="caution">
    <text evidence="1">The sequence shown here is derived from an EMBL/GenBank/DDBJ whole genome shotgun (WGS) entry which is preliminary data.</text>
</comment>
<gene>
    <name evidence="1" type="ORF">L6164_031559</name>
</gene>
<evidence type="ECO:0000313" key="2">
    <source>
        <dbReference type="Proteomes" id="UP000828941"/>
    </source>
</evidence>
<sequence length="110" mass="12208">MKIAIKVHLELYHMINCIGGSCCILDAFDNVYSLHGYFCQTGVAIEDQNPTKPLPFKTIPSGLYSCPLSSISYAHAETLSLIHSVFPSLEFFQSKIMQISAVCPLIRINL</sequence>
<dbReference type="Proteomes" id="UP000828941">
    <property type="component" value="Chromosome 12"/>
</dbReference>